<evidence type="ECO:0000313" key="2">
    <source>
        <dbReference type="EMBL" id="QDL91619.1"/>
    </source>
</evidence>
<dbReference type="SUPFAM" id="SSF48695">
    <property type="entry name" value="Multiheme cytochromes"/>
    <property type="match status" value="1"/>
</dbReference>
<dbReference type="EMBL" id="CP040818">
    <property type="protein sequence ID" value="QDL91619.1"/>
    <property type="molecule type" value="Genomic_DNA"/>
</dbReference>
<keyword evidence="3" id="KW-1185">Reference proteome</keyword>
<dbReference type="AlphaFoldDB" id="A0A5B8FYB1"/>
<dbReference type="InterPro" id="IPR036280">
    <property type="entry name" value="Multihaem_cyt_sf"/>
</dbReference>
<proteinExistence type="predicted"/>
<evidence type="ECO:0000256" key="1">
    <source>
        <dbReference type="SAM" id="SignalP"/>
    </source>
</evidence>
<keyword evidence="1" id="KW-0732">Signal</keyword>
<dbReference type="OrthoDB" id="656942at2"/>
<gene>
    <name evidence="2" type="ORF">FDP22_07350</name>
</gene>
<accession>A0A5B8FYB1</accession>
<sequence length="210" mass="22026">MTTTLFTRAARAALLLPVLMAPLAAAAQDSAAETLQAPEAFAGITDEAARSAALFGEIGKVIESPRCMNCHPVTGGPTQGDDLHTHIPPVVRGEADMGAPGMSCNTCHGVENVTFPDGKSSIPGHEAWHLAPVSMGWQGVSLADICVQIKDPERNGGRNLEDLYEHMAQDSLVGWAWHPGEGRAPAPGTQEQLGTLMRAWIDTGAACPQG</sequence>
<organism evidence="2 3">
    <name type="scientific">Paroceanicella profunda</name>
    <dbReference type="NCBI Taxonomy" id="2579971"/>
    <lineage>
        <taxon>Bacteria</taxon>
        <taxon>Pseudomonadati</taxon>
        <taxon>Pseudomonadota</taxon>
        <taxon>Alphaproteobacteria</taxon>
        <taxon>Rhodobacterales</taxon>
        <taxon>Paracoccaceae</taxon>
        <taxon>Paroceanicella</taxon>
    </lineage>
</organism>
<dbReference type="RefSeq" id="WP_138572327.1">
    <property type="nucleotide sequence ID" value="NZ_CP040818.1"/>
</dbReference>
<feature type="signal peptide" evidence="1">
    <location>
        <begin position="1"/>
        <end position="27"/>
    </location>
</feature>
<dbReference type="KEGG" id="ppru:FDP22_07350"/>
<reference evidence="2 3" key="1">
    <citation type="submission" date="2019-06" db="EMBL/GenBank/DDBJ databases">
        <title>Genome sequence of Rhodobacteraceae bacterium D4M1.</title>
        <authorList>
            <person name="Cao J."/>
        </authorList>
    </citation>
    <scope>NUCLEOTIDE SEQUENCE [LARGE SCALE GENOMIC DNA]</scope>
    <source>
        <strain evidence="2 3">D4M1</strain>
    </source>
</reference>
<evidence type="ECO:0000313" key="3">
    <source>
        <dbReference type="Proteomes" id="UP000305888"/>
    </source>
</evidence>
<protein>
    <submittedName>
        <fullName evidence="2">Isoquinoline 1-oxidoreductase subunit</fullName>
    </submittedName>
</protein>
<dbReference type="Proteomes" id="UP000305888">
    <property type="component" value="Chromosome"/>
</dbReference>
<name>A0A5B8FYB1_9RHOB</name>
<feature type="chain" id="PRO_5022719986" evidence="1">
    <location>
        <begin position="28"/>
        <end position="210"/>
    </location>
</feature>